<accession>A0AAN9UQT4</accession>
<reference evidence="1 2" key="1">
    <citation type="submission" date="2024-02" db="EMBL/GenBank/DDBJ databases">
        <title>De novo assembly and annotation of 12 fungi associated with fruit tree decline syndrome in Ontario, Canada.</title>
        <authorList>
            <person name="Sulman M."/>
            <person name="Ellouze W."/>
            <person name="Ilyukhin E."/>
        </authorList>
    </citation>
    <scope>NUCLEOTIDE SEQUENCE [LARGE SCALE GENOMIC DNA]</scope>
    <source>
        <strain evidence="1 2">M11/M66-122</strain>
    </source>
</reference>
<proteinExistence type="predicted"/>
<evidence type="ECO:0000313" key="1">
    <source>
        <dbReference type="EMBL" id="KAK7753594.1"/>
    </source>
</evidence>
<comment type="caution">
    <text evidence="1">The sequence shown here is derived from an EMBL/GenBank/DDBJ whole genome shotgun (WGS) entry which is preliminary data.</text>
</comment>
<name>A0AAN9UQT4_9PEZI</name>
<dbReference type="EMBL" id="JAKJXP020000027">
    <property type="protein sequence ID" value="KAK7753594.1"/>
    <property type="molecule type" value="Genomic_DNA"/>
</dbReference>
<gene>
    <name evidence="1" type="ORF">SLS62_004452</name>
</gene>
<sequence length="84" mass="9514">MPIGLFVKVCLNAAWTEVGLFRIEEHPTLDGKQELLGQRSWDAIMEFKQGNILPAQLDLVATGEPEPFTVSTYRVLLWTFDSSF</sequence>
<dbReference type="AlphaFoldDB" id="A0AAN9UQT4"/>
<keyword evidence="2" id="KW-1185">Reference proteome</keyword>
<protein>
    <submittedName>
        <fullName evidence="1">Uncharacterized protein</fullName>
    </submittedName>
</protein>
<dbReference type="Proteomes" id="UP001320420">
    <property type="component" value="Unassembled WGS sequence"/>
</dbReference>
<organism evidence="1 2">
    <name type="scientific">Diatrype stigma</name>
    <dbReference type="NCBI Taxonomy" id="117547"/>
    <lineage>
        <taxon>Eukaryota</taxon>
        <taxon>Fungi</taxon>
        <taxon>Dikarya</taxon>
        <taxon>Ascomycota</taxon>
        <taxon>Pezizomycotina</taxon>
        <taxon>Sordariomycetes</taxon>
        <taxon>Xylariomycetidae</taxon>
        <taxon>Xylariales</taxon>
        <taxon>Diatrypaceae</taxon>
        <taxon>Diatrype</taxon>
    </lineage>
</organism>
<evidence type="ECO:0000313" key="2">
    <source>
        <dbReference type="Proteomes" id="UP001320420"/>
    </source>
</evidence>